<dbReference type="Proteomes" id="UP000440004">
    <property type="component" value="Unassembled WGS sequence"/>
</dbReference>
<keyword evidence="2" id="KW-1185">Reference proteome</keyword>
<dbReference type="RefSeq" id="WP_152804560.1">
    <property type="nucleotide sequence ID" value="NZ_WHNX01000015.1"/>
</dbReference>
<sequence length="95" mass="10959">MELVLSDKYQISTDQFNYILQEKSVVKDGNNAGQEYTKNIGYYGKLEQALKVVLDLKIKDVDKANIKQLHDHLALINDVMKDMVKRLETQMEGLK</sequence>
<protein>
    <recommendedName>
        <fullName evidence="3">DUF5405 domain-containing protein</fullName>
    </recommendedName>
</protein>
<reference evidence="1 2" key="1">
    <citation type="submission" date="2019-10" db="EMBL/GenBank/DDBJ databases">
        <title>Alkalibaculum tamaniensis sp.nov., a new alkaliphilic acetogen, isolated on methoxylated aromatics from a mud volcano.</title>
        <authorList>
            <person name="Khomyakova M.A."/>
            <person name="Merkel A.Y."/>
            <person name="Bonch-Osmolovskaya E.A."/>
            <person name="Slobodkin A.I."/>
        </authorList>
    </citation>
    <scope>NUCLEOTIDE SEQUENCE [LARGE SCALE GENOMIC DNA]</scope>
    <source>
        <strain evidence="1 2">M08DMB</strain>
    </source>
</reference>
<gene>
    <name evidence="1" type="ORF">GC105_10635</name>
</gene>
<dbReference type="EMBL" id="WHNX01000015">
    <property type="protein sequence ID" value="MPW26244.1"/>
    <property type="molecule type" value="Genomic_DNA"/>
</dbReference>
<comment type="caution">
    <text evidence="1">The sequence shown here is derived from an EMBL/GenBank/DDBJ whole genome shotgun (WGS) entry which is preliminary data.</text>
</comment>
<proteinExistence type="predicted"/>
<dbReference type="AlphaFoldDB" id="A0A6A7K9Y2"/>
<organism evidence="1 2">
    <name type="scientific">Alkalibaculum sporogenes</name>
    <dbReference type="NCBI Taxonomy" id="2655001"/>
    <lineage>
        <taxon>Bacteria</taxon>
        <taxon>Bacillati</taxon>
        <taxon>Bacillota</taxon>
        <taxon>Clostridia</taxon>
        <taxon>Eubacteriales</taxon>
        <taxon>Eubacteriaceae</taxon>
        <taxon>Alkalibaculum</taxon>
    </lineage>
</organism>
<evidence type="ECO:0008006" key="3">
    <source>
        <dbReference type="Google" id="ProtNLM"/>
    </source>
</evidence>
<accession>A0A6A7K9Y2</accession>
<evidence type="ECO:0000313" key="2">
    <source>
        <dbReference type="Proteomes" id="UP000440004"/>
    </source>
</evidence>
<name>A0A6A7K9Y2_9FIRM</name>
<evidence type="ECO:0000313" key="1">
    <source>
        <dbReference type="EMBL" id="MPW26244.1"/>
    </source>
</evidence>